<dbReference type="HAMAP" id="MF_00236">
    <property type="entry name" value="TatA_E"/>
    <property type="match status" value="1"/>
</dbReference>
<dbReference type="InterPro" id="IPR006312">
    <property type="entry name" value="TatA/E"/>
</dbReference>
<organism evidence="11 12">
    <name type="scientific">Cohnella kolymensis</name>
    <dbReference type="NCBI Taxonomy" id="1590652"/>
    <lineage>
        <taxon>Bacteria</taxon>
        <taxon>Bacillati</taxon>
        <taxon>Bacillota</taxon>
        <taxon>Bacilli</taxon>
        <taxon>Bacillales</taxon>
        <taxon>Paenibacillaceae</taxon>
        <taxon>Cohnella</taxon>
    </lineage>
</organism>
<comment type="function">
    <text evidence="9">Part of the twin-arginine translocation (Tat) system that transports large folded proteins containing a characteristic twin-arginine motif in their signal peptide across membranes. TatA could form the protein-conducting channel of the Tat system.</text>
</comment>
<dbReference type="InterPro" id="IPR003369">
    <property type="entry name" value="TatA/B/E"/>
</dbReference>
<keyword evidence="8 9" id="KW-0472">Membrane</keyword>
<evidence type="ECO:0000313" key="12">
    <source>
        <dbReference type="Proteomes" id="UP000054526"/>
    </source>
</evidence>
<keyword evidence="5 9" id="KW-0653">Protein transport</keyword>
<evidence type="ECO:0000313" key="11">
    <source>
        <dbReference type="EMBL" id="KIL35807.1"/>
    </source>
</evidence>
<keyword evidence="4 9" id="KW-0812">Transmembrane</keyword>
<dbReference type="RefSeq" id="WP_041062416.1">
    <property type="nucleotide sequence ID" value="NZ_JXAL01000016.1"/>
</dbReference>
<comment type="similarity">
    <text evidence="9">Belongs to the TatA/E family.</text>
</comment>
<evidence type="ECO:0000256" key="9">
    <source>
        <dbReference type="HAMAP-Rule" id="MF_00236"/>
    </source>
</evidence>
<evidence type="ECO:0000256" key="7">
    <source>
        <dbReference type="ARBA" id="ARBA00023010"/>
    </source>
</evidence>
<proteinExistence type="inferred from homology"/>
<dbReference type="NCBIfam" id="TIGR01411">
    <property type="entry name" value="tatAE"/>
    <property type="match status" value="1"/>
</dbReference>
<reference evidence="11 12" key="1">
    <citation type="submission" date="2014-12" db="EMBL/GenBank/DDBJ databases">
        <title>Draft genome sequence of Cohnella kolymensis strain B-2846.</title>
        <authorList>
            <person name="Karlyshev A.V."/>
            <person name="Kudryashova E.B."/>
        </authorList>
    </citation>
    <scope>NUCLEOTIDE SEQUENCE [LARGE SCALE GENOMIC DNA]</scope>
    <source>
        <strain evidence="11 12">VKM B-2846</strain>
    </source>
</reference>
<sequence length="71" mass="7813">MFSNIGVSGLVIILIIALVLFGPSKLPQLGRAVGDTLREFRNSTKTVMEDHSDSDNAEKKLIDNKNVEERA</sequence>
<evidence type="ECO:0000256" key="1">
    <source>
        <dbReference type="ARBA" id="ARBA00004162"/>
    </source>
</evidence>
<evidence type="ECO:0000256" key="3">
    <source>
        <dbReference type="ARBA" id="ARBA00022475"/>
    </source>
</evidence>
<evidence type="ECO:0000256" key="5">
    <source>
        <dbReference type="ARBA" id="ARBA00022927"/>
    </source>
</evidence>
<comment type="subunit">
    <text evidence="9">Forms a complex with TatC.</text>
</comment>
<dbReference type="PRINTS" id="PR01506">
    <property type="entry name" value="TATBPROTEIN"/>
</dbReference>
<comment type="caution">
    <text evidence="11">The sequence shown here is derived from an EMBL/GenBank/DDBJ whole genome shotgun (WGS) entry which is preliminary data.</text>
</comment>
<protein>
    <recommendedName>
        <fullName evidence="9">Sec-independent protein translocase protein TatA</fullName>
    </recommendedName>
</protein>
<evidence type="ECO:0000256" key="10">
    <source>
        <dbReference type="SAM" id="MobiDB-lite"/>
    </source>
</evidence>
<comment type="subcellular location">
    <subcellularLocation>
        <location evidence="1 9">Cell membrane</location>
        <topology evidence="1 9">Single-pass membrane protein</topology>
    </subcellularLocation>
</comment>
<evidence type="ECO:0000256" key="2">
    <source>
        <dbReference type="ARBA" id="ARBA00022448"/>
    </source>
</evidence>
<dbReference type="PANTHER" id="PTHR42982">
    <property type="entry name" value="SEC-INDEPENDENT PROTEIN TRANSLOCASE PROTEIN TATA"/>
    <property type="match status" value="1"/>
</dbReference>
<name>A0ABR5A423_9BACL</name>
<dbReference type="EMBL" id="JXAL01000016">
    <property type="protein sequence ID" value="KIL35807.1"/>
    <property type="molecule type" value="Genomic_DNA"/>
</dbReference>
<keyword evidence="6 9" id="KW-1133">Transmembrane helix</keyword>
<evidence type="ECO:0000256" key="4">
    <source>
        <dbReference type="ARBA" id="ARBA00022692"/>
    </source>
</evidence>
<keyword evidence="12" id="KW-1185">Reference proteome</keyword>
<accession>A0ABR5A423</accession>
<dbReference type="PANTHER" id="PTHR42982:SF1">
    <property type="entry name" value="SEC-INDEPENDENT PROTEIN TRANSLOCASE PROTEIN TATA"/>
    <property type="match status" value="1"/>
</dbReference>
<feature type="region of interest" description="Disordered" evidence="10">
    <location>
        <begin position="44"/>
        <end position="71"/>
    </location>
</feature>
<keyword evidence="7 9" id="KW-0811">Translocation</keyword>
<dbReference type="Pfam" id="PF02416">
    <property type="entry name" value="TatA_B_E"/>
    <property type="match status" value="1"/>
</dbReference>
<evidence type="ECO:0000256" key="8">
    <source>
        <dbReference type="ARBA" id="ARBA00023136"/>
    </source>
</evidence>
<gene>
    <name evidence="9" type="primary">tatA</name>
    <name evidence="11" type="ORF">SD71_10375</name>
</gene>
<dbReference type="NCBIfam" id="NF011430">
    <property type="entry name" value="PRK14861.1"/>
    <property type="match status" value="1"/>
</dbReference>
<dbReference type="Gene3D" id="1.20.5.3310">
    <property type="match status" value="1"/>
</dbReference>
<keyword evidence="3 9" id="KW-1003">Cell membrane</keyword>
<keyword evidence="2 9" id="KW-0813">Transport</keyword>
<evidence type="ECO:0000256" key="6">
    <source>
        <dbReference type="ARBA" id="ARBA00022989"/>
    </source>
</evidence>
<dbReference type="Proteomes" id="UP000054526">
    <property type="component" value="Unassembled WGS sequence"/>
</dbReference>